<name>A0AAV4Y0L4_CAEEX</name>
<comment type="caution">
    <text evidence="1">The sequence shown here is derived from an EMBL/GenBank/DDBJ whole genome shotgun (WGS) entry which is preliminary data.</text>
</comment>
<proteinExistence type="predicted"/>
<accession>A0AAV4Y0L4</accession>
<evidence type="ECO:0000313" key="2">
    <source>
        <dbReference type="Proteomes" id="UP001054945"/>
    </source>
</evidence>
<dbReference type="EMBL" id="BPLR01018469">
    <property type="protein sequence ID" value="GIY99869.1"/>
    <property type="molecule type" value="Genomic_DNA"/>
</dbReference>
<sequence length="95" mass="11723">MRQVFIYELTAWSHNQLLLRQWPVTPNLFHQRQKWRTSNTYLSLQTIFLHRNTGDSFDKLQYFAHRTIRDGGIIWHPFHSFIWRISPLKRRVSVW</sequence>
<reference evidence="1 2" key="1">
    <citation type="submission" date="2021-06" db="EMBL/GenBank/DDBJ databases">
        <title>Caerostris extrusa draft genome.</title>
        <authorList>
            <person name="Kono N."/>
            <person name="Arakawa K."/>
        </authorList>
    </citation>
    <scope>NUCLEOTIDE SEQUENCE [LARGE SCALE GENOMIC DNA]</scope>
</reference>
<dbReference type="AlphaFoldDB" id="A0AAV4Y0L4"/>
<dbReference type="Proteomes" id="UP001054945">
    <property type="component" value="Unassembled WGS sequence"/>
</dbReference>
<organism evidence="1 2">
    <name type="scientific">Caerostris extrusa</name>
    <name type="common">Bark spider</name>
    <name type="synonym">Caerostris bankana</name>
    <dbReference type="NCBI Taxonomy" id="172846"/>
    <lineage>
        <taxon>Eukaryota</taxon>
        <taxon>Metazoa</taxon>
        <taxon>Ecdysozoa</taxon>
        <taxon>Arthropoda</taxon>
        <taxon>Chelicerata</taxon>
        <taxon>Arachnida</taxon>
        <taxon>Araneae</taxon>
        <taxon>Araneomorphae</taxon>
        <taxon>Entelegynae</taxon>
        <taxon>Araneoidea</taxon>
        <taxon>Araneidae</taxon>
        <taxon>Caerostris</taxon>
    </lineage>
</organism>
<protein>
    <submittedName>
        <fullName evidence="1">Uncharacterized protein</fullName>
    </submittedName>
</protein>
<keyword evidence="2" id="KW-1185">Reference proteome</keyword>
<gene>
    <name evidence="1" type="ORF">CEXT_553491</name>
</gene>
<evidence type="ECO:0000313" key="1">
    <source>
        <dbReference type="EMBL" id="GIY99869.1"/>
    </source>
</evidence>